<evidence type="ECO:0000256" key="1">
    <source>
        <dbReference type="SAM" id="Phobius"/>
    </source>
</evidence>
<keyword evidence="1" id="KW-0472">Membrane</keyword>
<feature type="transmembrane region" description="Helical" evidence="1">
    <location>
        <begin position="106"/>
        <end position="129"/>
    </location>
</feature>
<keyword evidence="1" id="KW-0812">Transmembrane</keyword>
<proteinExistence type="predicted"/>
<feature type="transmembrane region" description="Helical" evidence="1">
    <location>
        <begin position="71"/>
        <end position="94"/>
    </location>
</feature>
<protein>
    <recommendedName>
        <fullName evidence="4">ABC-2 family transporter protein</fullName>
    </recommendedName>
</protein>
<keyword evidence="3" id="KW-1185">Reference proteome</keyword>
<dbReference type="AlphaFoldDB" id="A0A4Y7R5Z7"/>
<name>A0A4Y7R5Z7_9FIRM</name>
<dbReference type="Proteomes" id="UP000298324">
    <property type="component" value="Unassembled WGS sequence"/>
</dbReference>
<evidence type="ECO:0000313" key="2">
    <source>
        <dbReference type="EMBL" id="TEB04398.1"/>
    </source>
</evidence>
<sequence length="136" mass="14511">MFVFLGTAVIALVSGIGVGLGAALSTGTPGEFTRLLLEMVRKIPAIWVMGGLAVFFFGLLPGWMNGASFALLVLFVMLEVLWEQQSISAAVYGLSPFSYVYPANDVAVFTLAGLCLVSAALAILGLYLFKRRDLQT</sequence>
<evidence type="ECO:0008006" key="4">
    <source>
        <dbReference type="Google" id="ProtNLM"/>
    </source>
</evidence>
<dbReference type="EMBL" id="QFGA01000004">
    <property type="protein sequence ID" value="TEB04398.1"/>
    <property type="molecule type" value="Genomic_DNA"/>
</dbReference>
<dbReference type="RefSeq" id="WP_190259526.1">
    <property type="nucleotide sequence ID" value="NZ_QFGA01000004.1"/>
</dbReference>
<organism evidence="2 3">
    <name type="scientific">Pelotomaculum schinkii</name>
    <dbReference type="NCBI Taxonomy" id="78350"/>
    <lineage>
        <taxon>Bacteria</taxon>
        <taxon>Bacillati</taxon>
        <taxon>Bacillota</taxon>
        <taxon>Clostridia</taxon>
        <taxon>Eubacteriales</taxon>
        <taxon>Desulfotomaculaceae</taxon>
        <taxon>Pelotomaculum</taxon>
    </lineage>
</organism>
<evidence type="ECO:0000313" key="3">
    <source>
        <dbReference type="Proteomes" id="UP000298324"/>
    </source>
</evidence>
<gene>
    <name evidence="2" type="ORF">Psch_04125</name>
</gene>
<comment type="caution">
    <text evidence="2">The sequence shown here is derived from an EMBL/GenBank/DDBJ whole genome shotgun (WGS) entry which is preliminary data.</text>
</comment>
<accession>A0A4Y7R5Z7</accession>
<reference evidence="2 3" key="1">
    <citation type="journal article" date="2018" name="Environ. Microbiol.">
        <title>Novel energy conservation strategies and behaviour of Pelotomaculum schinkii driving syntrophic propionate catabolism.</title>
        <authorList>
            <person name="Hidalgo-Ahumada C.A.P."/>
            <person name="Nobu M.K."/>
            <person name="Narihiro T."/>
            <person name="Tamaki H."/>
            <person name="Liu W.T."/>
            <person name="Kamagata Y."/>
            <person name="Stams A.J.M."/>
            <person name="Imachi H."/>
            <person name="Sousa D.Z."/>
        </authorList>
    </citation>
    <scope>NUCLEOTIDE SEQUENCE [LARGE SCALE GENOMIC DNA]</scope>
    <source>
        <strain evidence="2 3">HH</strain>
    </source>
</reference>
<feature type="transmembrane region" description="Helical" evidence="1">
    <location>
        <begin position="45"/>
        <end position="64"/>
    </location>
</feature>
<keyword evidence="1" id="KW-1133">Transmembrane helix</keyword>